<protein>
    <submittedName>
        <fullName evidence="1">Uncharacterized protein</fullName>
    </submittedName>
</protein>
<dbReference type="EMBL" id="CP029543">
    <property type="protein sequence ID" value="AWV47491.1"/>
    <property type="molecule type" value="Genomic_DNA"/>
</dbReference>
<dbReference type="AlphaFoldDB" id="A0AAD0KU71"/>
<evidence type="ECO:0000313" key="1">
    <source>
        <dbReference type="EMBL" id="AWV47491.1"/>
    </source>
</evidence>
<accession>A0AAD0KU71</accession>
<dbReference type="Proteomes" id="UP000249682">
    <property type="component" value="Chromosome"/>
</dbReference>
<gene>
    <name evidence="1" type="ORF">DIJ64_03510</name>
</gene>
<name>A0AAD0KU71_MYCLR</name>
<organism evidence="1 2">
    <name type="scientific">Mycobacterium leprae</name>
    <dbReference type="NCBI Taxonomy" id="1769"/>
    <lineage>
        <taxon>Bacteria</taxon>
        <taxon>Bacillati</taxon>
        <taxon>Actinomycetota</taxon>
        <taxon>Actinomycetes</taxon>
        <taxon>Mycobacteriales</taxon>
        <taxon>Mycobacteriaceae</taxon>
        <taxon>Mycobacterium</taxon>
    </lineage>
</organism>
<evidence type="ECO:0000313" key="2">
    <source>
        <dbReference type="Proteomes" id="UP000249682"/>
    </source>
</evidence>
<reference evidence="1 2" key="1">
    <citation type="submission" date="2018-05" db="EMBL/GenBank/DDBJ databases">
        <title>Evolution of small genomes with special reference to Mycobacterium leprae.</title>
        <authorList>
            <person name="Mohanty P.S."/>
            <person name="Bansal A.K."/>
            <person name="Gupta U.D."/>
            <person name="Naaz F."/>
            <person name="Dwivedi V.D."/>
            <person name="Singh H."/>
            <person name="Gupta G."/>
            <person name="Sharma S."/>
            <person name="Arora M."/>
        </authorList>
    </citation>
    <scope>NUCLEOTIDE SEQUENCE [LARGE SCALE GENOMIC DNA]</scope>
    <source>
        <strain evidence="1 2">MRHRU-235-G</strain>
    </source>
</reference>
<proteinExistence type="predicted"/>
<sequence length="60" mass="6933">MDRGCRRGVVGRIWITTAHLGEKLARIGVVPIAVYRNGRIHRIWETIRPSWRGVAVFESY</sequence>